<evidence type="ECO:0000256" key="5">
    <source>
        <dbReference type="ARBA" id="ARBA00007417"/>
    </source>
</evidence>
<dbReference type="EC" id="1.1.1.193" evidence="12"/>
<dbReference type="InterPro" id="IPR004794">
    <property type="entry name" value="Eubact_RibD"/>
</dbReference>
<keyword evidence="9 12" id="KW-0521">NADP</keyword>
<evidence type="ECO:0000256" key="10">
    <source>
        <dbReference type="ARBA" id="ARBA00023002"/>
    </source>
</evidence>
<protein>
    <recommendedName>
        <fullName evidence="12">Riboflavin biosynthesis protein RibD</fullName>
    </recommendedName>
    <domain>
        <recommendedName>
            <fullName evidence="12">Diaminohydroxyphosphoribosylaminopyrimidine deaminase</fullName>
            <shortName evidence="12">DRAP deaminase</shortName>
            <ecNumber evidence="12">3.5.4.26</ecNumber>
        </recommendedName>
        <alternativeName>
            <fullName evidence="12">Riboflavin-specific deaminase</fullName>
        </alternativeName>
    </domain>
    <domain>
        <recommendedName>
            <fullName evidence="12">5-amino-6-(5-phosphoribosylamino)uracil reductase</fullName>
            <ecNumber evidence="12">1.1.1.193</ecNumber>
        </recommendedName>
        <alternativeName>
            <fullName evidence="12">HTP reductase</fullName>
        </alternativeName>
    </domain>
</protein>
<dbReference type="Gene3D" id="3.40.430.10">
    <property type="entry name" value="Dihydrofolate Reductase, subunit A"/>
    <property type="match status" value="1"/>
</dbReference>
<accession>A0ABV6Q3H2</accession>
<evidence type="ECO:0000256" key="3">
    <source>
        <dbReference type="ARBA" id="ARBA00004910"/>
    </source>
</evidence>
<keyword evidence="15" id="KW-1185">Reference proteome</keyword>
<dbReference type="PANTHER" id="PTHR38011:SF7">
    <property type="entry name" value="2,5-DIAMINO-6-RIBOSYLAMINO-4(3H)-PYRIMIDINONE 5'-PHOSPHATE REDUCTASE"/>
    <property type="match status" value="1"/>
</dbReference>
<comment type="catalytic activity">
    <reaction evidence="12">
        <text>2,5-diamino-6-hydroxy-4-(5-phosphoribosylamino)-pyrimidine + H2O + H(+) = 5-amino-6-(5-phospho-D-ribosylamino)uracil + NH4(+)</text>
        <dbReference type="Rhea" id="RHEA:21868"/>
        <dbReference type="ChEBI" id="CHEBI:15377"/>
        <dbReference type="ChEBI" id="CHEBI:15378"/>
        <dbReference type="ChEBI" id="CHEBI:28938"/>
        <dbReference type="ChEBI" id="CHEBI:58453"/>
        <dbReference type="ChEBI" id="CHEBI:58614"/>
        <dbReference type="EC" id="3.5.4.26"/>
    </reaction>
</comment>
<dbReference type="Pfam" id="PF01872">
    <property type="entry name" value="RibD_C"/>
    <property type="match status" value="1"/>
</dbReference>
<dbReference type="SUPFAM" id="SSF53597">
    <property type="entry name" value="Dihydrofolate reductase-like"/>
    <property type="match status" value="1"/>
</dbReference>
<evidence type="ECO:0000256" key="6">
    <source>
        <dbReference type="ARBA" id="ARBA00022619"/>
    </source>
</evidence>
<dbReference type="InterPro" id="IPR024072">
    <property type="entry name" value="DHFR-like_dom_sf"/>
</dbReference>
<dbReference type="Pfam" id="PF00383">
    <property type="entry name" value="dCMP_cyt_deam_1"/>
    <property type="match status" value="1"/>
</dbReference>
<comment type="catalytic activity">
    <reaction evidence="12">
        <text>5-amino-6-(5-phospho-D-ribitylamino)uracil + NADP(+) = 5-amino-6-(5-phospho-D-ribosylamino)uracil + NADPH + H(+)</text>
        <dbReference type="Rhea" id="RHEA:17845"/>
        <dbReference type="ChEBI" id="CHEBI:15378"/>
        <dbReference type="ChEBI" id="CHEBI:57783"/>
        <dbReference type="ChEBI" id="CHEBI:58349"/>
        <dbReference type="ChEBI" id="CHEBI:58421"/>
        <dbReference type="ChEBI" id="CHEBI:58453"/>
        <dbReference type="EC" id="1.1.1.193"/>
    </reaction>
</comment>
<dbReference type="InterPro" id="IPR050765">
    <property type="entry name" value="Riboflavin_Biosynth_HTPR"/>
</dbReference>
<dbReference type="PROSITE" id="PS51747">
    <property type="entry name" value="CYT_DCMP_DEAMINASES_2"/>
    <property type="match status" value="1"/>
</dbReference>
<evidence type="ECO:0000313" key="15">
    <source>
        <dbReference type="Proteomes" id="UP001589830"/>
    </source>
</evidence>
<dbReference type="Gene3D" id="3.40.140.10">
    <property type="entry name" value="Cytidine Deaminase, domain 2"/>
    <property type="match status" value="1"/>
</dbReference>
<evidence type="ECO:0000256" key="1">
    <source>
        <dbReference type="ARBA" id="ARBA00002151"/>
    </source>
</evidence>
<dbReference type="InterPro" id="IPR016193">
    <property type="entry name" value="Cytidine_deaminase-like"/>
</dbReference>
<evidence type="ECO:0000313" key="14">
    <source>
        <dbReference type="EMBL" id="MFC0596656.1"/>
    </source>
</evidence>
<comment type="similarity">
    <text evidence="5 12">In the C-terminal section; belongs to the HTP reductase family.</text>
</comment>
<keyword evidence="10 12" id="KW-0560">Oxidoreductase</keyword>
<dbReference type="EC" id="3.5.4.26" evidence="12"/>
<keyword evidence="6 12" id="KW-0686">Riboflavin biosynthesis</keyword>
<evidence type="ECO:0000256" key="7">
    <source>
        <dbReference type="ARBA" id="ARBA00022723"/>
    </source>
</evidence>
<dbReference type="NCBIfam" id="TIGR00326">
    <property type="entry name" value="eubact_ribD"/>
    <property type="match status" value="1"/>
</dbReference>
<feature type="domain" description="CMP/dCMP-type deaminase" evidence="13">
    <location>
        <begin position="3"/>
        <end position="124"/>
    </location>
</feature>
<proteinExistence type="inferred from homology"/>
<evidence type="ECO:0000259" key="13">
    <source>
        <dbReference type="PROSITE" id="PS51747"/>
    </source>
</evidence>
<dbReference type="SUPFAM" id="SSF53927">
    <property type="entry name" value="Cytidine deaminase-like"/>
    <property type="match status" value="1"/>
</dbReference>
<comment type="pathway">
    <text evidence="3 12">Cofactor biosynthesis; riboflavin biosynthesis; 5-amino-6-(D-ribitylamino)uracil from GTP: step 3/4.</text>
</comment>
<dbReference type="InterPro" id="IPR011549">
    <property type="entry name" value="RibD_C"/>
</dbReference>
<keyword evidence="12 14" id="KW-0378">Hydrolase</keyword>
<gene>
    <name evidence="14" type="primary">ribD</name>
    <name evidence="14" type="ORF">ACFFFP_10870</name>
</gene>
<dbReference type="GO" id="GO:0008703">
    <property type="term" value="F:5-amino-6-(5-phosphoribosylamino)uracil reductase activity"/>
    <property type="evidence" value="ECO:0007669"/>
    <property type="project" value="UniProtKB-EC"/>
</dbReference>
<keyword evidence="7 12" id="KW-0479">Metal-binding</keyword>
<dbReference type="EMBL" id="JBHLTW010000045">
    <property type="protein sequence ID" value="MFC0596656.1"/>
    <property type="molecule type" value="Genomic_DNA"/>
</dbReference>
<dbReference type="Proteomes" id="UP001589830">
    <property type="component" value="Unassembled WGS sequence"/>
</dbReference>
<reference evidence="14 15" key="1">
    <citation type="submission" date="2024-09" db="EMBL/GenBank/DDBJ databases">
        <authorList>
            <person name="Sun Q."/>
            <person name="Mori K."/>
        </authorList>
    </citation>
    <scope>NUCLEOTIDE SEQUENCE [LARGE SCALE GENOMIC DNA]</scope>
    <source>
        <strain evidence="14 15">NCAIM B.02340</strain>
    </source>
</reference>
<dbReference type="NCBIfam" id="TIGR00227">
    <property type="entry name" value="ribD_Cterm"/>
    <property type="match status" value="1"/>
</dbReference>
<dbReference type="InterPro" id="IPR016192">
    <property type="entry name" value="APOBEC/CMP_deaminase_Zn-bd"/>
</dbReference>
<dbReference type="CDD" id="cd01284">
    <property type="entry name" value="Riboflavin_deaminase-reductase"/>
    <property type="match status" value="1"/>
</dbReference>
<evidence type="ECO:0000256" key="4">
    <source>
        <dbReference type="ARBA" id="ARBA00005259"/>
    </source>
</evidence>
<keyword evidence="11" id="KW-0511">Multifunctional enzyme</keyword>
<evidence type="ECO:0000256" key="2">
    <source>
        <dbReference type="ARBA" id="ARBA00004882"/>
    </source>
</evidence>
<evidence type="ECO:0000256" key="8">
    <source>
        <dbReference type="ARBA" id="ARBA00022833"/>
    </source>
</evidence>
<comment type="caution">
    <text evidence="14">The sequence shown here is derived from an EMBL/GenBank/DDBJ whole genome shotgun (WGS) entry which is preliminary data.</text>
</comment>
<dbReference type="InterPro" id="IPR002125">
    <property type="entry name" value="CMP_dCMP_dom"/>
</dbReference>
<dbReference type="InterPro" id="IPR002734">
    <property type="entry name" value="RibDG_C"/>
</dbReference>
<dbReference type="PANTHER" id="PTHR38011">
    <property type="entry name" value="DIHYDROFOLATE REDUCTASE FAMILY PROTEIN (AFU_ORTHOLOGUE AFUA_8G06820)"/>
    <property type="match status" value="1"/>
</dbReference>
<comment type="similarity">
    <text evidence="4 12">In the N-terminal section; belongs to the cytidine and deoxycytidylate deaminase family.</text>
</comment>
<keyword evidence="8 12" id="KW-0862">Zinc</keyword>
<dbReference type="RefSeq" id="WP_188846158.1">
    <property type="nucleotide sequence ID" value="NZ_BMPJ01000004.1"/>
</dbReference>
<comment type="function">
    <text evidence="1 12">Converts 2,5-diamino-6-(ribosylamino)-4(3h)-pyrimidinone 5'-phosphate into 5-amino-6-(ribosylamino)-2,4(1h,3h)-pyrimidinedione 5'-phosphate.</text>
</comment>
<evidence type="ECO:0000256" key="9">
    <source>
        <dbReference type="ARBA" id="ARBA00022857"/>
    </source>
</evidence>
<evidence type="ECO:0000256" key="12">
    <source>
        <dbReference type="PIRNR" id="PIRNR006769"/>
    </source>
</evidence>
<evidence type="ECO:0000256" key="11">
    <source>
        <dbReference type="ARBA" id="ARBA00023268"/>
    </source>
</evidence>
<comment type="cofactor">
    <cofactor evidence="12">
        <name>Zn(2+)</name>
        <dbReference type="ChEBI" id="CHEBI:29105"/>
    </cofactor>
    <text evidence="12">Binds 1 zinc ion.</text>
</comment>
<dbReference type="PIRSF" id="PIRSF006769">
    <property type="entry name" value="RibD"/>
    <property type="match status" value="1"/>
</dbReference>
<comment type="pathway">
    <text evidence="2 12">Cofactor biosynthesis; riboflavin biosynthesis; 5-amino-6-(D-ribitylamino)uracil from GTP: step 2/4.</text>
</comment>
<sequence length="377" mass="41024">MRDLDERFLRRALQLAERARGHTSPNPLVGAVLVREGRIVGEGYHPRAGEPHAEVFALREAGELARGATAYVSLEPCDHFGRTPPCSLALLEAGVSRVVVAAREENPLARGGLDRLRAGGVQVEAGLLEEEARAQNEVFFTVQKKGLPFVLWKAALTLDGKVAAPSGDARWISSEASRRVAHAYRQWLPAVMVGVGTVLKDDPALTVRHPDFRPFPHMLEPPPLRDPLKVVLDTEARTPPTARLFQRGPRGEPARVLVFVGEGASRARVSALEEAGARVVALPREGGRVDLERALAFLLEEGVDGVLLEGGPRLAGAFLERGLVDKLALFLAPRILGEGRGLAEGFGVERVAEALRLRLARREWLGEDLWLEAYPEG</sequence>
<dbReference type="GO" id="GO:0008835">
    <property type="term" value="F:diaminohydroxyphosphoribosylaminopyrimidine deaminase activity"/>
    <property type="evidence" value="ECO:0007669"/>
    <property type="project" value="UniProtKB-EC"/>
</dbReference>
<name>A0ABV6Q3H2_9DEIN</name>
<dbReference type="PROSITE" id="PS00903">
    <property type="entry name" value="CYT_DCMP_DEAMINASES_1"/>
    <property type="match status" value="1"/>
</dbReference>
<organism evidence="14 15">
    <name type="scientific">Thermus composti</name>
    <dbReference type="NCBI Taxonomy" id="532059"/>
    <lineage>
        <taxon>Bacteria</taxon>
        <taxon>Thermotogati</taxon>
        <taxon>Deinococcota</taxon>
        <taxon>Deinococci</taxon>
        <taxon>Thermales</taxon>
        <taxon>Thermaceae</taxon>
        <taxon>Thermus</taxon>
    </lineage>
</organism>